<evidence type="ECO:0000259" key="4">
    <source>
        <dbReference type="Pfam" id="PF25973"/>
    </source>
</evidence>
<dbReference type="Gene3D" id="2.40.50.100">
    <property type="match status" value="1"/>
</dbReference>
<dbReference type="InterPro" id="IPR006143">
    <property type="entry name" value="RND_pump_MFP"/>
</dbReference>
<dbReference type="InterPro" id="IPR058647">
    <property type="entry name" value="BSH_CzcB-like"/>
</dbReference>
<evidence type="ECO:0000313" key="6">
    <source>
        <dbReference type="EMBL" id="KGN99094.1"/>
    </source>
</evidence>
<dbReference type="NCBIfam" id="TIGR01730">
    <property type="entry name" value="RND_mfp"/>
    <property type="match status" value="1"/>
</dbReference>
<proteinExistence type="inferred from homology"/>
<accession>A0A0A2GF25</accession>
<feature type="domain" description="YknX-like C-terminal permuted SH3-like" evidence="5">
    <location>
        <begin position="278"/>
        <end position="343"/>
    </location>
</feature>
<dbReference type="PANTHER" id="PTHR30469">
    <property type="entry name" value="MULTIDRUG RESISTANCE PROTEIN MDTA"/>
    <property type="match status" value="1"/>
</dbReference>
<keyword evidence="2" id="KW-0732">Signal</keyword>
<dbReference type="Pfam" id="PF25973">
    <property type="entry name" value="BSH_CzcB"/>
    <property type="match status" value="1"/>
</dbReference>
<comment type="caution">
    <text evidence="6">The sequence shown here is derived from an EMBL/GenBank/DDBJ whole genome shotgun (WGS) entry which is preliminary data.</text>
</comment>
<evidence type="ECO:0000313" key="7">
    <source>
        <dbReference type="Proteomes" id="UP000030134"/>
    </source>
</evidence>
<reference evidence="6 7" key="1">
    <citation type="submission" date="2014-08" db="EMBL/GenBank/DDBJ databases">
        <title>Porphyromonas gingivicanis strain:COT-022_OH1391 Genome sequencing.</title>
        <authorList>
            <person name="Wallis C."/>
            <person name="Deusch O."/>
            <person name="O'Flynn C."/>
            <person name="Davis I."/>
            <person name="Jospin G."/>
            <person name="Darling A.E."/>
            <person name="Coil D.A."/>
            <person name="Alexiev A."/>
            <person name="Horsfall A."/>
            <person name="Kirkwood N."/>
            <person name="Harris S."/>
            <person name="Eisen J.A."/>
        </authorList>
    </citation>
    <scope>NUCLEOTIDE SEQUENCE [LARGE SCALE GENOMIC DNA]</scope>
    <source>
        <strain evidence="7">COT-022 OH1391</strain>
    </source>
</reference>
<feature type="chain" id="PRO_5001987120" evidence="2">
    <location>
        <begin position="25"/>
        <end position="346"/>
    </location>
</feature>
<dbReference type="InterPro" id="IPR058637">
    <property type="entry name" value="YknX-like_C"/>
</dbReference>
<feature type="domain" description="CzcB-like barrel-sandwich hybrid" evidence="4">
    <location>
        <begin position="71"/>
        <end position="187"/>
    </location>
</feature>
<evidence type="ECO:0000256" key="1">
    <source>
        <dbReference type="ARBA" id="ARBA00009477"/>
    </source>
</evidence>
<dbReference type="SUPFAM" id="SSF111369">
    <property type="entry name" value="HlyD-like secretion proteins"/>
    <property type="match status" value="1"/>
</dbReference>
<dbReference type="Proteomes" id="UP000030134">
    <property type="component" value="Unassembled WGS sequence"/>
</dbReference>
<keyword evidence="7" id="KW-1185">Reference proteome</keyword>
<dbReference type="Gene3D" id="2.40.420.20">
    <property type="match status" value="1"/>
</dbReference>
<dbReference type="RefSeq" id="WP_036882744.1">
    <property type="nucleotide sequence ID" value="NZ_JQZW01000002.1"/>
</dbReference>
<dbReference type="FunFam" id="2.40.30.170:FF:000010">
    <property type="entry name" value="Efflux RND transporter periplasmic adaptor subunit"/>
    <property type="match status" value="1"/>
</dbReference>
<dbReference type="GO" id="GO:1990281">
    <property type="term" value="C:efflux pump complex"/>
    <property type="evidence" value="ECO:0007669"/>
    <property type="project" value="TreeGrafter"/>
</dbReference>
<name>A0A0A2GF25_9PORP</name>
<gene>
    <name evidence="6" type="ORF">HQ36_01095</name>
</gene>
<dbReference type="InterPro" id="IPR058792">
    <property type="entry name" value="Beta-barrel_RND_2"/>
</dbReference>
<dbReference type="AlphaFoldDB" id="A0A0A2GF25"/>
<dbReference type="eggNOG" id="COG0845">
    <property type="taxonomic scope" value="Bacteria"/>
</dbReference>
<organism evidence="6 7">
    <name type="scientific">Porphyromonas gingivicanis</name>
    <dbReference type="NCBI Taxonomy" id="266762"/>
    <lineage>
        <taxon>Bacteria</taxon>
        <taxon>Pseudomonadati</taxon>
        <taxon>Bacteroidota</taxon>
        <taxon>Bacteroidia</taxon>
        <taxon>Bacteroidales</taxon>
        <taxon>Porphyromonadaceae</taxon>
        <taxon>Porphyromonas</taxon>
    </lineage>
</organism>
<evidence type="ECO:0000259" key="3">
    <source>
        <dbReference type="Pfam" id="PF25954"/>
    </source>
</evidence>
<dbReference type="GO" id="GO:0015562">
    <property type="term" value="F:efflux transmembrane transporter activity"/>
    <property type="evidence" value="ECO:0007669"/>
    <property type="project" value="TreeGrafter"/>
</dbReference>
<dbReference type="PROSITE" id="PS51257">
    <property type="entry name" value="PROKAR_LIPOPROTEIN"/>
    <property type="match status" value="1"/>
</dbReference>
<evidence type="ECO:0000259" key="5">
    <source>
        <dbReference type="Pfam" id="PF25989"/>
    </source>
</evidence>
<protein>
    <submittedName>
        <fullName evidence="6">RND transporter MFP subunit</fullName>
    </submittedName>
</protein>
<feature type="signal peptide" evidence="2">
    <location>
        <begin position="1"/>
        <end position="24"/>
    </location>
</feature>
<dbReference type="Pfam" id="PF25954">
    <property type="entry name" value="Beta-barrel_RND_2"/>
    <property type="match status" value="1"/>
</dbReference>
<feature type="domain" description="CusB-like beta-barrel" evidence="3">
    <location>
        <begin position="195"/>
        <end position="266"/>
    </location>
</feature>
<comment type="similarity">
    <text evidence="1">Belongs to the membrane fusion protein (MFP) (TC 8.A.1) family.</text>
</comment>
<sequence>MKRTIINYLLVSLCSMGGAFLLSSCGSTSSKGQTATEDTTRIVVETSVASYQMVPQTELFSATIEAKTKNNIAPQMAGRIKSIRTEVGAFVSRGQVLAEMDNSQLNQVQVQLADAQLAFNRTDELYKVGGVAQAQWEARRSALAIAENNFKNIQENTILRSPISGIVTARNYDSGDMCTPSAPIFVIQEINPVKLRFNVSERLYSRVNKGMPASLKVDALGDEVFTGKVSLIYPTINPATHTFPVEIEVNNSKNVLRPGMFARATLDFGTEKKLLVSDRAVVKQSGSGDYYAFTLDGDKAVRTELKIGTRHDAFIEVIEGLKEGDVVITEGSQSLRNGVRVRVVSK</sequence>
<dbReference type="STRING" id="266762.HQ36_01095"/>
<dbReference type="EMBL" id="JQZW01000002">
    <property type="protein sequence ID" value="KGN99094.1"/>
    <property type="molecule type" value="Genomic_DNA"/>
</dbReference>
<dbReference type="Pfam" id="PF25989">
    <property type="entry name" value="YknX_C"/>
    <property type="match status" value="1"/>
</dbReference>
<dbReference type="Gene3D" id="2.40.30.170">
    <property type="match status" value="1"/>
</dbReference>
<dbReference type="OrthoDB" id="9798190at2"/>
<evidence type="ECO:0000256" key="2">
    <source>
        <dbReference type="SAM" id="SignalP"/>
    </source>
</evidence>